<evidence type="ECO:0000313" key="6">
    <source>
        <dbReference type="EMBL" id="PCJ00355.1"/>
    </source>
</evidence>
<comment type="similarity">
    <text evidence="1">Belongs to the nitronate monooxygenase family. NMO class I subfamily.</text>
</comment>
<reference key="1">
    <citation type="submission" date="2017-08" db="EMBL/GenBank/DDBJ databases">
        <title>A dynamic microbial community with high functional redundancy inhabits the cold, oxic subseafloor aquifer.</title>
        <authorList>
            <person name="Tully B.J."/>
            <person name="Wheat C.G."/>
            <person name="Glazer B.T."/>
            <person name="Huber J.A."/>
        </authorList>
    </citation>
    <scope>NUCLEOTIDE SEQUENCE [LARGE SCALE GENOMIC DNA]</scope>
</reference>
<evidence type="ECO:0000256" key="4">
    <source>
        <dbReference type="ARBA" id="ARBA00023002"/>
    </source>
</evidence>
<dbReference type="AlphaFoldDB" id="A0A2A4Z037"/>
<keyword evidence="4" id="KW-0560">Oxidoreductase</keyword>
<evidence type="ECO:0000256" key="2">
    <source>
        <dbReference type="ARBA" id="ARBA00022630"/>
    </source>
</evidence>
<dbReference type="InterPro" id="IPR013785">
    <property type="entry name" value="Aldolase_TIM"/>
</dbReference>
<dbReference type="Gene3D" id="3.20.20.70">
    <property type="entry name" value="Aldolase class I"/>
    <property type="match status" value="1"/>
</dbReference>
<proteinExistence type="inferred from homology"/>
<evidence type="ECO:0000256" key="3">
    <source>
        <dbReference type="ARBA" id="ARBA00022643"/>
    </source>
</evidence>
<keyword evidence="5 6" id="KW-0503">Monooxygenase</keyword>
<comment type="caution">
    <text evidence="6">The sequence shown here is derived from an EMBL/GenBank/DDBJ whole genome shotgun (WGS) entry which is preliminary data.</text>
</comment>
<organism evidence="6">
    <name type="scientific">OCS116 cluster bacterium</name>
    <dbReference type="NCBI Taxonomy" id="2030921"/>
    <lineage>
        <taxon>Bacteria</taxon>
        <taxon>Pseudomonadati</taxon>
        <taxon>Pseudomonadota</taxon>
        <taxon>Alphaproteobacteria</taxon>
        <taxon>OCS116 cluster</taxon>
    </lineage>
</organism>
<sequence>MFLVSGKELVIAQCRAGIVGTLPSMNARTSNELANWLDEIRSAVGTAPFGVSLIVTSSNKRLDADLQVCIDKNVPLIITSLSPPDGLANTIRAYGGQHLHDVTTMRHAEKALEQGVSGLILISAGAGGHGGLLNPFAFIAEVRQQFKGPLALGGGIATGSGIAGAIASGADFAYIGTRFINASESLANQRYREMVLGATATEFVNTPLFSGIGANYLAPSIIAAGFDLNTLPKGQRLDDDIPPTHVKAWKDILSAGHGVGATLVQEKTIEIIEDLEQGYYSASARLFS</sequence>
<dbReference type="InterPro" id="IPR004136">
    <property type="entry name" value="NMO"/>
</dbReference>
<dbReference type="CDD" id="cd04730">
    <property type="entry name" value="NPD_like"/>
    <property type="match status" value="1"/>
</dbReference>
<dbReference type="EMBL" id="NVUS01000012">
    <property type="protein sequence ID" value="PCJ00355.1"/>
    <property type="molecule type" value="Genomic_DNA"/>
</dbReference>
<dbReference type="PANTHER" id="PTHR42747:SF4">
    <property type="entry name" value="BLR1330 PROTEIN"/>
    <property type="match status" value="1"/>
</dbReference>
<dbReference type="SUPFAM" id="SSF51412">
    <property type="entry name" value="Inosine monophosphate dehydrogenase (IMPDH)"/>
    <property type="match status" value="1"/>
</dbReference>
<reference evidence="6" key="2">
    <citation type="journal article" date="2018" name="ISME J.">
        <title>A dynamic microbial community with high functional redundancy inhabits the cold, oxic subseafloor aquifer.</title>
        <authorList>
            <person name="Tully B.J."/>
            <person name="Wheat C.G."/>
            <person name="Glazer B.T."/>
            <person name="Huber J.A."/>
        </authorList>
    </citation>
    <scope>NUCLEOTIDE SEQUENCE</scope>
    <source>
        <strain evidence="6">NORP83</strain>
    </source>
</reference>
<dbReference type="Pfam" id="PF03060">
    <property type="entry name" value="NMO"/>
    <property type="match status" value="1"/>
</dbReference>
<dbReference type="GO" id="GO:0018580">
    <property type="term" value="F:nitronate monooxygenase activity"/>
    <property type="evidence" value="ECO:0007669"/>
    <property type="project" value="InterPro"/>
</dbReference>
<protein>
    <submittedName>
        <fullName evidence="6">Nitronate monooxygenase</fullName>
    </submittedName>
</protein>
<keyword evidence="2" id="KW-0285">Flavoprotein</keyword>
<dbReference type="PANTHER" id="PTHR42747">
    <property type="entry name" value="NITRONATE MONOOXYGENASE-RELATED"/>
    <property type="match status" value="1"/>
</dbReference>
<evidence type="ECO:0000256" key="1">
    <source>
        <dbReference type="ARBA" id="ARBA00009881"/>
    </source>
</evidence>
<keyword evidence="3" id="KW-0288">FMN</keyword>
<gene>
    <name evidence="6" type="ORF">COB13_10060</name>
</gene>
<name>A0A2A4Z037_9PROT</name>
<accession>A0A2A4Z037</accession>
<evidence type="ECO:0000256" key="5">
    <source>
        <dbReference type="ARBA" id="ARBA00023033"/>
    </source>
</evidence>